<protein>
    <submittedName>
        <fullName evidence="2">Uncharacterized protein</fullName>
    </submittedName>
</protein>
<reference evidence="2" key="2">
    <citation type="submission" date="2022-01" db="EMBL/GenBank/DDBJ databases">
        <authorList>
            <person name="Yamashiro T."/>
            <person name="Shiraishi A."/>
            <person name="Satake H."/>
            <person name="Nakayama K."/>
        </authorList>
    </citation>
    <scope>NUCLEOTIDE SEQUENCE</scope>
</reference>
<feature type="transmembrane region" description="Helical" evidence="1">
    <location>
        <begin position="379"/>
        <end position="405"/>
    </location>
</feature>
<keyword evidence="1" id="KW-1133">Transmembrane helix</keyword>
<feature type="transmembrane region" description="Helical" evidence="1">
    <location>
        <begin position="441"/>
        <end position="466"/>
    </location>
</feature>
<organism evidence="2 3">
    <name type="scientific">Tanacetum coccineum</name>
    <dbReference type="NCBI Taxonomy" id="301880"/>
    <lineage>
        <taxon>Eukaryota</taxon>
        <taxon>Viridiplantae</taxon>
        <taxon>Streptophyta</taxon>
        <taxon>Embryophyta</taxon>
        <taxon>Tracheophyta</taxon>
        <taxon>Spermatophyta</taxon>
        <taxon>Magnoliopsida</taxon>
        <taxon>eudicotyledons</taxon>
        <taxon>Gunneridae</taxon>
        <taxon>Pentapetalae</taxon>
        <taxon>asterids</taxon>
        <taxon>campanulids</taxon>
        <taxon>Asterales</taxon>
        <taxon>Asteraceae</taxon>
        <taxon>Asteroideae</taxon>
        <taxon>Anthemideae</taxon>
        <taxon>Anthemidinae</taxon>
        <taxon>Tanacetum</taxon>
    </lineage>
</organism>
<proteinExistence type="predicted"/>
<gene>
    <name evidence="2" type="ORF">Tco_0772474</name>
</gene>
<dbReference type="EMBL" id="BQNB010011382">
    <property type="protein sequence ID" value="GJS89838.1"/>
    <property type="molecule type" value="Genomic_DNA"/>
</dbReference>
<feature type="transmembrane region" description="Helical" evidence="1">
    <location>
        <begin position="539"/>
        <end position="558"/>
    </location>
</feature>
<comment type="caution">
    <text evidence="2">The sequence shown here is derived from an EMBL/GenBank/DDBJ whole genome shotgun (WGS) entry which is preliminary data.</text>
</comment>
<feature type="transmembrane region" description="Helical" evidence="1">
    <location>
        <begin position="417"/>
        <end position="435"/>
    </location>
</feature>
<feature type="transmembrane region" description="Helical" evidence="1">
    <location>
        <begin position="507"/>
        <end position="532"/>
    </location>
</feature>
<evidence type="ECO:0000313" key="2">
    <source>
        <dbReference type="EMBL" id="GJS89838.1"/>
    </source>
</evidence>
<evidence type="ECO:0000256" key="1">
    <source>
        <dbReference type="SAM" id="Phobius"/>
    </source>
</evidence>
<name>A0ABQ4ZLT9_9ASTR</name>
<dbReference type="Proteomes" id="UP001151760">
    <property type="component" value="Unassembled WGS sequence"/>
</dbReference>
<feature type="transmembrane region" description="Helical" evidence="1">
    <location>
        <begin position="289"/>
        <end position="310"/>
    </location>
</feature>
<sequence length="677" mass="69907">MDVELGVRWVNGAMWVRLVWCWGVEGCYCGWDWFIGSWGGDLGWWGVEQIGGGMMVGGRRGWGCVVDGGWLGVECGWGLAWLLFGGGGSWGWPVVEGVCGCSSVVEVVGAVGVRWIRGCGGELCRGVGWYVGCVGLLYGVWVGCGDRVGGGACGDAWIWVCGGRSFGVSGWGGDVGVVGSGGGDWIGCRSVGMVRVVCGVGGVDLWVLRCCGGGGGRQWWCLNGGSHGGWGGCGFCGLVGWGVLGGGWVAGACGGGGWCVCVGGWDEDVVGVLGSLWVGCWCGWRLSSLVLVGMWCAMVAACSWCGRLFGWRGGGDRWVRFGVGGREVWCVRRGEDVGCWGGVVMFAIRSWLLGLWRAVGGGFWRGIGLGGGGVCEGDLVGVVFFGGRCVFGSSGVGGGGVWLCVGGLGVVGMVGGKAVRCGAGVLWMGGLWVGLGMGLGGLGGVCGVGLVGMCCVGWGCWVAGVMVCDSDKGEWWRWWLDVGVLSDVLVWCDGMMGVAGVGGGWRVFVWLVVLGDNGSVLGGCGVCAGLLLRCDVRGIGWVIVVMWGVCGWELFVWYECESGVGWCGGDLGAGSVEIGWRLRSWCGVDAGEVCIWGWESDEGGGGSVEVGLGCGGGCGGGGWGWGGCYRLWDGCMGLRVCCVEWNACGGYDDWWGGCRFDRVEGMGVGGWGAGVGK</sequence>
<reference evidence="2" key="1">
    <citation type="journal article" date="2022" name="Int. J. Mol. Sci.">
        <title>Draft Genome of Tanacetum Coccineum: Genomic Comparison of Closely Related Tanacetum-Family Plants.</title>
        <authorList>
            <person name="Yamashiro T."/>
            <person name="Shiraishi A."/>
            <person name="Nakayama K."/>
            <person name="Satake H."/>
        </authorList>
    </citation>
    <scope>NUCLEOTIDE SEQUENCE</scope>
</reference>
<evidence type="ECO:0000313" key="3">
    <source>
        <dbReference type="Proteomes" id="UP001151760"/>
    </source>
</evidence>
<accession>A0ABQ4ZLT9</accession>
<keyword evidence="3" id="KW-1185">Reference proteome</keyword>
<keyword evidence="1" id="KW-0812">Transmembrane</keyword>
<feature type="transmembrane region" description="Helical" evidence="1">
    <location>
        <begin position="337"/>
        <end position="359"/>
    </location>
</feature>
<keyword evidence="1" id="KW-0472">Membrane</keyword>